<dbReference type="EMBL" id="JAPDGR010000605">
    <property type="protein sequence ID" value="KAJ2988796.1"/>
    <property type="molecule type" value="Genomic_DNA"/>
</dbReference>
<comment type="caution">
    <text evidence="1">The sequence shown here is derived from an EMBL/GenBank/DDBJ whole genome shotgun (WGS) entry which is preliminary data.</text>
</comment>
<sequence>MVMPGDAGATDALLPAWHDFAGETYAVNRPTYTGYATRHPGRNRLRAMTRFSNIQQLFSSRSAETPGKPPYLLPFRSSTPLIVITVNLGIFTDVFFYGLIVPVLPFALSTQVHVDEDRVQYWISILLAAYSAALFVSSPLAGIYADHTSSRRWPLLLGLIALAASTSLLAFGNSIGLFILGRLLQGLSAAVIWSVGLALLVDTMGNAVGVAMGYVNISMSIGFFLAPVLGGVVYTHAGYYAVYYVAFGVVGLDIALRLLMIEKKIAKQWISEPEPEPETESPEIDVEKSAPTTTSGVDAPGNPTDITNAETPATNSVAEASHGDDDASAPKANQEKHKGRRIIALLKSPRLLVALYGVVVESGILLGFDAVLALFVHRLFGWDSTAVAVLLLALFIPGLISPLAGWLADKYGAKWPSLAGFVLTIPILVSLRFVTENTIQHKVLLAFLLALAGFTLPFAMTPLMAEISYVIEAKEAETPGVFGNKGVYGLAYGLFNTAFALGGIVGPLWAGAVVESAGWGTFTWNFALWSASAAAAVFIWGASKPKASVAADTTAETT</sequence>
<protein>
    <submittedName>
        <fullName evidence="1">Uncharacterized protein</fullName>
    </submittedName>
</protein>
<evidence type="ECO:0000313" key="1">
    <source>
        <dbReference type="EMBL" id="KAJ2988796.1"/>
    </source>
</evidence>
<evidence type="ECO:0000313" key="2">
    <source>
        <dbReference type="Proteomes" id="UP001143856"/>
    </source>
</evidence>
<dbReference type="Proteomes" id="UP001143856">
    <property type="component" value="Unassembled WGS sequence"/>
</dbReference>
<proteinExistence type="predicted"/>
<gene>
    <name evidence="1" type="ORF">NUW58_g3788</name>
</gene>
<name>A0ACC1PAT1_9PEZI</name>
<reference evidence="1" key="1">
    <citation type="submission" date="2022-10" db="EMBL/GenBank/DDBJ databases">
        <title>Genome Sequence of Xylaria curta.</title>
        <authorList>
            <person name="Buettner E."/>
        </authorList>
    </citation>
    <scope>NUCLEOTIDE SEQUENCE</scope>
    <source>
        <strain evidence="1">Babe10</strain>
    </source>
</reference>
<organism evidence="1 2">
    <name type="scientific">Xylaria curta</name>
    <dbReference type="NCBI Taxonomy" id="42375"/>
    <lineage>
        <taxon>Eukaryota</taxon>
        <taxon>Fungi</taxon>
        <taxon>Dikarya</taxon>
        <taxon>Ascomycota</taxon>
        <taxon>Pezizomycotina</taxon>
        <taxon>Sordariomycetes</taxon>
        <taxon>Xylariomycetidae</taxon>
        <taxon>Xylariales</taxon>
        <taxon>Xylariaceae</taxon>
        <taxon>Xylaria</taxon>
    </lineage>
</organism>
<accession>A0ACC1PAT1</accession>
<keyword evidence="2" id="KW-1185">Reference proteome</keyword>